<keyword evidence="3" id="KW-0238">DNA-binding</keyword>
<dbReference type="GO" id="GO:0005634">
    <property type="term" value="C:nucleus"/>
    <property type="evidence" value="ECO:0007669"/>
    <property type="project" value="UniProtKB-SubCell"/>
</dbReference>
<dbReference type="GO" id="GO:0003700">
    <property type="term" value="F:DNA-binding transcription factor activity"/>
    <property type="evidence" value="ECO:0007669"/>
    <property type="project" value="InterPro"/>
</dbReference>
<feature type="region of interest" description="Disordered" evidence="6">
    <location>
        <begin position="177"/>
        <end position="241"/>
    </location>
</feature>
<dbReference type="PANTHER" id="PTHR31429:SF24">
    <property type="entry name" value="WRKY TRANSCRIPTION FACTOR 72-RELATED"/>
    <property type="match status" value="1"/>
</dbReference>
<dbReference type="InterPro" id="IPR003657">
    <property type="entry name" value="WRKY_dom"/>
</dbReference>
<reference evidence="8" key="1">
    <citation type="journal article" date="2020" name="Acta Pharm. Sin. B (APSB)">
        <title>IiWRKY34 positively regulates yield, lignan biosynthesis and stress tolerance in Isatis indigotica.</title>
        <authorList>
            <person name="Xiao Y."/>
            <person name="Feng J."/>
            <person name="Li Q."/>
            <person name="Zhou Y."/>
            <person name="Bu Q."/>
            <person name="Zhou J."/>
            <person name="Tan H."/>
            <person name="Yang Y."/>
            <person name="Zhang L."/>
            <person name="Chen W."/>
        </authorList>
    </citation>
    <scope>NUCLEOTIDE SEQUENCE</scope>
</reference>
<sequence>MSEVKEGRKKNRQQKKNKIQRRRSRQRSSYISKMEVLLKLPTSDSLLKDRVLGSAQIHDASKDDGDHQELESAKAEMSEVKEENEKLKGMLERIESDYKSLKLRFFDIIQQEPSNNPTQDENPKATMDLSSFDQERELVSLSLGRRSSSPSDNTSKTDAISKEVNADEELTKAGLTLGFNNSNGREPNGSLSIANPANSSSEEAPGENWPPSKVTGKRSSPAPSSGGDTDGEAGQQNQVKRARVCVRARCDTPTMNDGCQWRKYGQKIAKGNPCPRAYYRCTVAPGCPVRKQVQRCAEDMSILITTYEGTHSHPLPLSATTMASTTSAAASMLLSGSSSSSAAEMIGNNLYDNSRFINNNNNKSFYSPTLHSPLHPTVTLDLTAPQHSSSSSLPSLNFNKFPNSFQRFPSTSLNFSSNSSSSSHSSILNLPAIWGNGYPSYTPYPYNNVQFGTTNLGKTVQNGQSLTETLTKALTSDPSFHSVIAAAISSMVGSNGEQQIVGPRHPVSGQQTAATNGNKGCAGYFSSLLMSNIIANNQTGASLDQPSSQLPPLSMFNNSSSSSSTTSFVNKEEKS</sequence>
<feature type="compositionally biased region" description="Polar residues" evidence="6">
    <location>
        <begin position="543"/>
        <end position="558"/>
    </location>
</feature>
<feature type="compositionally biased region" description="Polar residues" evidence="6">
    <location>
        <begin position="178"/>
        <end position="202"/>
    </location>
</feature>
<feature type="region of interest" description="Disordered" evidence="6">
    <location>
        <begin position="1"/>
        <end position="32"/>
    </location>
</feature>
<dbReference type="PROSITE" id="PS50811">
    <property type="entry name" value="WRKY"/>
    <property type="match status" value="1"/>
</dbReference>
<feature type="compositionally biased region" description="Polar residues" evidence="6">
    <location>
        <begin position="217"/>
        <end position="227"/>
    </location>
</feature>
<dbReference type="SUPFAM" id="SSF118290">
    <property type="entry name" value="WRKY DNA-binding domain"/>
    <property type="match status" value="1"/>
</dbReference>
<keyword evidence="4" id="KW-0804">Transcription</keyword>
<feature type="region of interest" description="Disordered" evidence="6">
    <location>
        <begin position="110"/>
        <end position="165"/>
    </location>
</feature>
<comment type="subcellular location">
    <subcellularLocation>
        <location evidence="1">Nucleus</location>
    </subcellularLocation>
</comment>
<dbReference type="GO" id="GO:0043565">
    <property type="term" value="F:sequence-specific DNA binding"/>
    <property type="evidence" value="ECO:0007669"/>
    <property type="project" value="InterPro"/>
</dbReference>
<evidence type="ECO:0000256" key="5">
    <source>
        <dbReference type="ARBA" id="ARBA00023242"/>
    </source>
</evidence>
<feature type="compositionally biased region" description="Basic and acidic residues" evidence="6">
    <location>
        <begin position="59"/>
        <end position="86"/>
    </location>
</feature>
<feature type="region of interest" description="Disordered" evidence="6">
    <location>
        <begin position="57"/>
        <end position="86"/>
    </location>
</feature>
<dbReference type="Pfam" id="PF03106">
    <property type="entry name" value="WRKY"/>
    <property type="match status" value="1"/>
</dbReference>
<evidence type="ECO:0000313" key="8">
    <source>
        <dbReference type="EMBL" id="QIN97398.1"/>
    </source>
</evidence>
<evidence type="ECO:0000256" key="1">
    <source>
        <dbReference type="ARBA" id="ARBA00004123"/>
    </source>
</evidence>
<name>A0A6G8R7N2_ISATI</name>
<proteinExistence type="evidence at transcript level"/>
<dbReference type="PANTHER" id="PTHR31429">
    <property type="entry name" value="WRKY TRANSCRIPTION FACTOR 36-RELATED"/>
    <property type="match status" value="1"/>
</dbReference>
<evidence type="ECO:0000256" key="6">
    <source>
        <dbReference type="SAM" id="MobiDB-lite"/>
    </source>
</evidence>
<dbReference type="SMART" id="SM00774">
    <property type="entry name" value="WRKY"/>
    <property type="match status" value="1"/>
</dbReference>
<dbReference type="InterPro" id="IPR044810">
    <property type="entry name" value="WRKY_plant"/>
</dbReference>
<feature type="domain" description="WRKY" evidence="7">
    <location>
        <begin position="250"/>
        <end position="316"/>
    </location>
</feature>
<feature type="compositionally biased region" description="Low complexity" evidence="6">
    <location>
        <begin position="139"/>
        <end position="151"/>
    </location>
</feature>
<dbReference type="Gene3D" id="2.20.25.80">
    <property type="entry name" value="WRKY domain"/>
    <property type="match status" value="1"/>
</dbReference>
<dbReference type="AlphaFoldDB" id="A0A6G8R7N2"/>
<dbReference type="InterPro" id="IPR036576">
    <property type="entry name" value="WRKY_dom_sf"/>
</dbReference>
<keyword evidence="2" id="KW-0805">Transcription regulation</keyword>
<feature type="region of interest" description="Disordered" evidence="6">
    <location>
        <begin position="543"/>
        <end position="575"/>
    </location>
</feature>
<evidence type="ECO:0000256" key="3">
    <source>
        <dbReference type="ARBA" id="ARBA00023125"/>
    </source>
</evidence>
<feature type="compositionally biased region" description="Polar residues" evidence="6">
    <location>
        <begin position="111"/>
        <end position="120"/>
    </location>
</feature>
<evidence type="ECO:0000256" key="2">
    <source>
        <dbReference type="ARBA" id="ARBA00023015"/>
    </source>
</evidence>
<dbReference type="FunFam" id="2.20.25.80:FF:000002">
    <property type="entry name" value="probable WRKY transcription factor 31"/>
    <property type="match status" value="1"/>
</dbReference>
<accession>A0A6G8R7N2</accession>
<evidence type="ECO:0000259" key="7">
    <source>
        <dbReference type="PROSITE" id="PS50811"/>
    </source>
</evidence>
<evidence type="ECO:0000256" key="4">
    <source>
        <dbReference type="ARBA" id="ARBA00023163"/>
    </source>
</evidence>
<feature type="compositionally biased region" description="Basic residues" evidence="6">
    <location>
        <begin position="7"/>
        <end position="26"/>
    </location>
</feature>
<protein>
    <submittedName>
        <fullName evidence="8">WRKY61 transcription factor</fullName>
    </submittedName>
</protein>
<organism evidence="8">
    <name type="scientific">Isatis tinctoria</name>
    <name type="common">Dyer's woad</name>
    <name type="synonym">Isatis indigotica</name>
    <dbReference type="NCBI Taxonomy" id="161756"/>
    <lineage>
        <taxon>Eukaryota</taxon>
        <taxon>Viridiplantae</taxon>
        <taxon>Streptophyta</taxon>
        <taxon>Embryophyta</taxon>
        <taxon>Tracheophyta</taxon>
        <taxon>Spermatophyta</taxon>
        <taxon>Magnoliopsida</taxon>
        <taxon>eudicotyledons</taxon>
        <taxon>Gunneridae</taxon>
        <taxon>Pentapetalae</taxon>
        <taxon>rosids</taxon>
        <taxon>malvids</taxon>
        <taxon>Brassicales</taxon>
        <taxon>Brassicaceae</taxon>
        <taxon>Isatideae</taxon>
        <taxon>Isatis</taxon>
    </lineage>
</organism>
<keyword evidence="5" id="KW-0539">Nucleus</keyword>
<dbReference type="EMBL" id="MN480647">
    <property type="protein sequence ID" value="QIN97398.1"/>
    <property type="molecule type" value="mRNA"/>
</dbReference>